<dbReference type="InterPro" id="IPR012061">
    <property type="entry name" value="Glu_synth_lsu_3"/>
</dbReference>
<accession>A0A6V8P6K8</accession>
<dbReference type="EMBL" id="BLRY01000024">
    <property type="protein sequence ID" value="GFP27264.1"/>
    <property type="molecule type" value="Genomic_DNA"/>
</dbReference>
<dbReference type="Proteomes" id="UP000591948">
    <property type="component" value="Unassembled WGS sequence"/>
</dbReference>
<protein>
    <recommendedName>
        <fullName evidence="1">Glutamate synthase alpha subunit C-terminal domain-containing protein</fullName>
    </recommendedName>
</protein>
<dbReference type="GO" id="GO:0016491">
    <property type="term" value="F:oxidoreductase activity"/>
    <property type="evidence" value="ECO:0007669"/>
    <property type="project" value="InterPro"/>
</dbReference>
<feature type="domain" description="Glutamate synthase alpha subunit C-terminal" evidence="1">
    <location>
        <begin position="17"/>
        <end position="189"/>
    </location>
</feature>
<dbReference type="AlphaFoldDB" id="A0A6V8P6K8"/>
<evidence type="ECO:0000313" key="3">
    <source>
        <dbReference type="EMBL" id="GFP27264.1"/>
    </source>
</evidence>
<dbReference type="PANTHER" id="PTHR39673:SF5">
    <property type="entry name" value="TUNGSTEN-CONTAINING FORMYLMETHANOFURAN DEHYDROGENASE 2 SUBUNIT C"/>
    <property type="match status" value="1"/>
</dbReference>
<gene>
    <name evidence="2" type="ORF">HKBW3S25_00641</name>
    <name evidence="3" type="ORF">HKBW3S33_00678</name>
</gene>
<dbReference type="EMBL" id="BLRX01000049">
    <property type="protein sequence ID" value="GFP25183.1"/>
    <property type="molecule type" value="Genomic_DNA"/>
</dbReference>
<dbReference type="PANTHER" id="PTHR39673">
    <property type="entry name" value="TUNGSTEN FORMYLMETHANOFURAN DEHYDROGENASE, SUBUNIT C (FWDC)"/>
    <property type="match status" value="1"/>
</dbReference>
<dbReference type="SUPFAM" id="SSF69336">
    <property type="entry name" value="Alpha subunit of glutamate synthase, C-terminal domain"/>
    <property type="match status" value="1"/>
</dbReference>
<keyword evidence="5" id="KW-1185">Reference proteome</keyword>
<dbReference type="CDD" id="cd00981">
    <property type="entry name" value="arch_gltB"/>
    <property type="match status" value="1"/>
</dbReference>
<organism evidence="3 5">
    <name type="scientific">Candidatus Hakubella thermalkaliphila</name>
    <dbReference type="NCBI Taxonomy" id="2754717"/>
    <lineage>
        <taxon>Bacteria</taxon>
        <taxon>Bacillati</taxon>
        <taxon>Actinomycetota</taxon>
        <taxon>Actinomycetota incertae sedis</taxon>
        <taxon>Candidatus Hakubellales</taxon>
        <taxon>Candidatus Hakubellaceae</taxon>
        <taxon>Candidatus Hakubella</taxon>
    </lineage>
</organism>
<evidence type="ECO:0000259" key="1">
    <source>
        <dbReference type="Pfam" id="PF01493"/>
    </source>
</evidence>
<comment type="caution">
    <text evidence="3">The sequence shown here is derived from an EMBL/GenBank/DDBJ whole genome shotgun (WGS) entry which is preliminary data.</text>
</comment>
<evidence type="ECO:0000313" key="2">
    <source>
        <dbReference type="EMBL" id="GFP25183.1"/>
    </source>
</evidence>
<dbReference type="RefSeq" id="WP_176233223.1">
    <property type="nucleotide sequence ID" value="NZ_BLRY01000024.1"/>
</dbReference>
<proteinExistence type="predicted"/>
<dbReference type="InterPro" id="IPR002489">
    <property type="entry name" value="Glu_synth_asu_C"/>
</dbReference>
<dbReference type="Proteomes" id="UP000543224">
    <property type="component" value="Unassembled WGS sequence"/>
</dbReference>
<evidence type="ECO:0000313" key="4">
    <source>
        <dbReference type="Proteomes" id="UP000543224"/>
    </source>
</evidence>
<dbReference type="PIRSF" id="PIRSF006519">
    <property type="entry name" value="GOGAT_dom3"/>
    <property type="match status" value="1"/>
</dbReference>
<dbReference type="Gene3D" id="2.160.20.60">
    <property type="entry name" value="Glutamate synthase, alpha subunit, C-terminal domain"/>
    <property type="match status" value="1"/>
</dbReference>
<sequence>MRIDARGLHYQELNQRVRRAVESGEKEIVLDNVNGQRYIGAGLRVQANIIINGVPGNDLASFMDGPHIVVNGNGQDLIGNTMNSGKVVVHGDAGDVIGHSMRGGKIFIRGNVGYRVGIHMKSYQDLFPVIVAGGTARDFLGEYMAGGVLVLLGLDREKGPLAENMVGNYVGTGMHGGTIYIRGQVEDYQLGKEVGRQKLAQEDWEELEAYLKEFCKEFSLDLEEILQQEFTKLIPYSHRPYGKIYAY</sequence>
<dbReference type="InterPro" id="IPR035710">
    <property type="entry name" value="Archaeal_gltB"/>
</dbReference>
<evidence type="ECO:0000313" key="5">
    <source>
        <dbReference type="Proteomes" id="UP000591948"/>
    </source>
</evidence>
<dbReference type="InterPro" id="IPR036485">
    <property type="entry name" value="Glu_synth_asu_C_sf"/>
</dbReference>
<dbReference type="Pfam" id="PF01493">
    <property type="entry name" value="GXGXG"/>
    <property type="match status" value="1"/>
</dbReference>
<name>A0A6V8P6K8_9ACTN</name>
<reference evidence="4 5" key="1">
    <citation type="journal article" date="2020" name="Front. Microbiol.">
        <title>Single-cell genomics of novel Actinobacteria with the Wood-Ljungdahl pathway discovered in a serpentinizing system.</title>
        <authorList>
            <person name="Merino N."/>
            <person name="Kawai M."/>
            <person name="Boyd E.S."/>
            <person name="Colman D.R."/>
            <person name="McGlynn S.E."/>
            <person name="Nealson K.H."/>
            <person name="Kurokawa K."/>
            <person name="Hongoh Y."/>
        </authorList>
    </citation>
    <scope>NUCLEOTIDE SEQUENCE [LARGE SCALE GENOMIC DNA]</scope>
    <source>
        <strain evidence="2 4">S25</strain>
        <strain evidence="3 5">S33</strain>
    </source>
</reference>